<dbReference type="EMBL" id="AMZH03007629">
    <property type="protein sequence ID" value="RRT60829.1"/>
    <property type="molecule type" value="Genomic_DNA"/>
</dbReference>
<comment type="caution">
    <text evidence="1">The sequence shown here is derived from an EMBL/GenBank/DDBJ whole genome shotgun (WGS) entry which is preliminary data.</text>
</comment>
<reference evidence="1 2" key="1">
    <citation type="journal article" date="2014" name="Agronomy (Basel)">
        <title>A Draft Genome Sequence for Ensete ventricosum, the Drought-Tolerant Tree Against Hunger.</title>
        <authorList>
            <person name="Harrison J."/>
            <person name="Moore K.A."/>
            <person name="Paszkiewicz K."/>
            <person name="Jones T."/>
            <person name="Grant M."/>
            <person name="Ambacheew D."/>
            <person name="Muzemil S."/>
            <person name="Studholme D.J."/>
        </authorList>
    </citation>
    <scope>NUCLEOTIDE SEQUENCE [LARGE SCALE GENOMIC DNA]</scope>
</reference>
<dbReference type="AlphaFoldDB" id="A0A426ZA48"/>
<proteinExistence type="predicted"/>
<name>A0A426ZA48_ENSVE</name>
<gene>
    <name evidence="1" type="ORF">B296_00021706</name>
</gene>
<evidence type="ECO:0000313" key="2">
    <source>
        <dbReference type="Proteomes" id="UP000287651"/>
    </source>
</evidence>
<accession>A0A426ZA48</accession>
<evidence type="ECO:0000313" key="1">
    <source>
        <dbReference type="EMBL" id="RRT60829.1"/>
    </source>
</evidence>
<sequence>MVAYAFSRATLSSTARSFSAFFCITRATERNSSTSQFFALGTSMSTFNPWSSFSGAFAFSRSSASPRWTSSNFTIASLAQASTLLPLPEAGFGFRAGVGKPPNFFNLFKGGPTLTDMGLSTIGSVAGRDISR</sequence>
<organism evidence="1 2">
    <name type="scientific">Ensete ventricosum</name>
    <name type="common">Abyssinian banana</name>
    <name type="synonym">Musa ensete</name>
    <dbReference type="NCBI Taxonomy" id="4639"/>
    <lineage>
        <taxon>Eukaryota</taxon>
        <taxon>Viridiplantae</taxon>
        <taxon>Streptophyta</taxon>
        <taxon>Embryophyta</taxon>
        <taxon>Tracheophyta</taxon>
        <taxon>Spermatophyta</taxon>
        <taxon>Magnoliopsida</taxon>
        <taxon>Liliopsida</taxon>
        <taxon>Zingiberales</taxon>
        <taxon>Musaceae</taxon>
        <taxon>Ensete</taxon>
    </lineage>
</organism>
<protein>
    <submittedName>
        <fullName evidence="1">Uncharacterized protein</fullName>
    </submittedName>
</protein>
<dbReference type="Proteomes" id="UP000287651">
    <property type="component" value="Unassembled WGS sequence"/>
</dbReference>